<feature type="transmembrane region" description="Helical" evidence="8">
    <location>
        <begin position="138"/>
        <end position="160"/>
    </location>
</feature>
<evidence type="ECO:0000256" key="6">
    <source>
        <dbReference type="ARBA" id="ARBA00022989"/>
    </source>
</evidence>
<feature type="transmembrane region" description="Helical" evidence="8">
    <location>
        <begin position="433"/>
        <end position="459"/>
    </location>
</feature>
<dbReference type="Pfam" id="PF03023">
    <property type="entry name" value="MurJ"/>
    <property type="match status" value="1"/>
</dbReference>
<feature type="transmembrane region" description="Helical" evidence="8">
    <location>
        <begin position="94"/>
        <end position="118"/>
    </location>
</feature>
<dbReference type="Proteomes" id="UP000034201">
    <property type="component" value="Unassembled WGS sequence"/>
</dbReference>
<evidence type="ECO:0000256" key="1">
    <source>
        <dbReference type="ARBA" id="ARBA00004651"/>
    </source>
</evidence>
<feature type="transmembrane region" description="Helical" evidence="8">
    <location>
        <begin position="253"/>
        <end position="276"/>
    </location>
</feature>
<name>A0A0G1WJK5_9BACT</name>
<dbReference type="PRINTS" id="PR01806">
    <property type="entry name" value="VIRFACTRMVIN"/>
</dbReference>
<dbReference type="EMBL" id="LCQQ01000072">
    <property type="protein sequence ID" value="KKW18951.1"/>
    <property type="molecule type" value="Genomic_DNA"/>
</dbReference>
<evidence type="ECO:0000256" key="4">
    <source>
        <dbReference type="ARBA" id="ARBA00022960"/>
    </source>
</evidence>
<evidence type="ECO:0000313" key="10">
    <source>
        <dbReference type="Proteomes" id="UP000034201"/>
    </source>
</evidence>
<gene>
    <name evidence="9" type="ORF">UY61_C0072G0002</name>
</gene>
<feature type="transmembrane region" description="Helical" evidence="8">
    <location>
        <begin position="63"/>
        <end position="82"/>
    </location>
</feature>
<sequence length="568" mass="62386">MPQKILRFFDRESKRVTEAAFILAGSGILADLLSLFRDRLLAARFGASRELDLYYAAFRVPDFIYTFSLFFAASTALLPILVEKFSEDETKAKVFFRDIFSLFGITALALVALAYFLMPAVSPYVAPGFLPEEGARMILLSRILLFSPLLLGLSSLVSSVVQSFRRFYVYALSPLLYNLGIIFGILFWEPVFGLPGIVWGVVLGAALHLWVQLPTVFSLGFTLWPRFPKISREVISSLKLSLPRTLGLSLNQLVLTVITALGSTLGAGAVAVFNFAQNLQSVPLSVIGLSYAVGVFPTLSISFVRNRRNEFLEHFSLAFRHIVFWSLPATVLFIVLRAQIVRVILGAGAFSWMDTRLVAAALLLLSLSILAQGLVMLLVRAFYAAGHTFLPVGINLISSVATIAGAFGALDWFQNSPAFRSWFLGVLKVPDFSGAGVLVLPLAVSLGSLINVFLLLIYFKRIFGSFDGGARLPDGQGLNRSLRDAALSSVILGAATYYALKLFALLFRLDTFVGIFSQGFLAGTLGILAGALVLYWVQNREFQEISSAFRRKLWREVPVVASEPEKLP</sequence>
<accession>A0A0G1WJK5</accession>
<dbReference type="PANTHER" id="PTHR47019:SF1">
    <property type="entry name" value="LIPID II FLIPPASE MURJ"/>
    <property type="match status" value="1"/>
</dbReference>
<reference evidence="9 10" key="1">
    <citation type="journal article" date="2015" name="Nature">
        <title>rRNA introns, odd ribosomes, and small enigmatic genomes across a large radiation of phyla.</title>
        <authorList>
            <person name="Brown C.T."/>
            <person name="Hug L.A."/>
            <person name="Thomas B.C."/>
            <person name="Sharon I."/>
            <person name="Castelle C.J."/>
            <person name="Singh A."/>
            <person name="Wilkins M.J."/>
            <person name="Williams K.H."/>
            <person name="Banfield J.F."/>
        </authorList>
    </citation>
    <scope>NUCLEOTIDE SEQUENCE [LARGE SCALE GENOMIC DNA]</scope>
</reference>
<evidence type="ECO:0000313" key="9">
    <source>
        <dbReference type="EMBL" id="KKW18951.1"/>
    </source>
</evidence>
<dbReference type="GO" id="GO:0009252">
    <property type="term" value="P:peptidoglycan biosynthetic process"/>
    <property type="evidence" value="ECO:0007669"/>
    <property type="project" value="UniProtKB-KW"/>
</dbReference>
<dbReference type="PANTHER" id="PTHR47019">
    <property type="entry name" value="LIPID II FLIPPASE MURJ"/>
    <property type="match status" value="1"/>
</dbReference>
<feature type="transmembrane region" description="Helical" evidence="8">
    <location>
        <begin position="282"/>
        <end position="301"/>
    </location>
</feature>
<feature type="transmembrane region" description="Helical" evidence="8">
    <location>
        <begin position="167"/>
        <end position="188"/>
    </location>
</feature>
<feature type="transmembrane region" description="Helical" evidence="8">
    <location>
        <begin position="485"/>
        <end position="509"/>
    </location>
</feature>
<evidence type="ECO:0000256" key="7">
    <source>
        <dbReference type="ARBA" id="ARBA00023136"/>
    </source>
</evidence>
<feature type="transmembrane region" description="Helical" evidence="8">
    <location>
        <begin position="322"/>
        <end position="345"/>
    </location>
</feature>
<dbReference type="AlphaFoldDB" id="A0A0G1WJK5"/>
<feature type="transmembrane region" description="Helical" evidence="8">
    <location>
        <begin position="389"/>
        <end position="413"/>
    </location>
</feature>
<feature type="transmembrane region" description="Helical" evidence="8">
    <location>
        <begin position="20"/>
        <end position="36"/>
    </location>
</feature>
<evidence type="ECO:0000256" key="8">
    <source>
        <dbReference type="SAM" id="Phobius"/>
    </source>
</evidence>
<evidence type="ECO:0000256" key="2">
    <source>
        <dbReference type="ARBA" id="ARBA00022475"/>
    </source>
</evidence>
<comment type="caution">
    <text evidence="9">The sequence shown here is derived from an EMBL/GenBank/DDBJ whole genome shotgun (WGS) entry which is preliminary data.</text>
</comment>
<proteinExistence type="predicted"/>
<keyword evidence="4" id="KW-0133">Cell shape</keyword>
<organism evidence="9 10">
    <name type="scientific">Candidatus Adlerbacteria bacterium GW2011_GWC1_50_9</name>
    <dbReference type="NCBI Taxonomy" id="1618608"/>
    <lineage>
        <taxon>Bacteria</taxon>
        <taxon>Candidatus Adleribacteriota</taxon>
    </lineage>
</organism>
<feature type="transmembrane region" description="Helical" evidence="8">
    <location>
        <begin position="200"/>
        <end position="224"/>
    </location>
</feature>
<keyword evidence="7 8" id="KW-0472">Membrane</keyword>
<dbReference type="GO" id="GO:0005886">
    <property type="term" value="C:plasma membrane"/>
    <property type="evidence" value="ECO:0007669"/>
    <property type="project" value="UniProtKB-SubCell"/>
</dbReference>
<evidence type="ECO:0000256" key="5">
    <source>
        <dbReference type="ARBA" id="ARBA00022984"/>
    </source>
</evidence>
<keyword evidence="5" id="KW-0573">Peptidoglycan synthesis</keyword>
<keyword evidence="6 8" id="KW-1133">Transmembrane helix</keyword>
<dbReference type="InterPro" id="IPR051050">
    <property type="entry name" value="Lipid_II_flippase_MurJ/MviN"/>
</dbReference>
<comment type="subcellular location">
    <subcellularLocation>
        <location evidence="1">Cell membrane</location>
        <topology evidence="1">Multi-pass membrane protein</topology>
    </subcellularLocation>
</comment>
<dbReference type="GO" id="GO:0008360">
    <property type="term" value="P:regulation of cell shape"/>
    <property type="evidence" value="ECO:0007669"/>
    <property type="project" value="UniProtKB-KW"/>
</dbReference>
<dbReference type="GO" id="GO:0034204">
    <property type="term" value="P:lipid translocation"/>
    <property type="evidence" value="ECO:0007669"/>
    <property type="project" value="TreeGrafter"/>
</dbReference>
<keyword evidence="3 8" id="KW-0812">Transmembrane</keyword>
<feature type="transmembrane region" description="Helical" evidence="8">
    <location>
        <begin position="515"/>
        <end position="537"/>
    </location>
</feature>
<dbReference type="InterPro" id="IPR004268">
    <property type="entry name" value="MurJ"/>
</dbReference>
<evidence type="ECO:0000256" key="3">
    <source>
        <dbReference type="ARBA" id="ARBA00022692"/>
    </source>
</evidence>
<feature type="transmembrane region" description="Helical" evidence="8">
    <location>
        <begin position="357"/>
        <end position="377"/>
    </location>
</feature>
<dbReference type="GO" id="GO:0015648">
    <property type="term" value="F:lipid-linked peptidoglycan transporter activity"/>
    <property type="evidence" value="ECO:0007669"/>
    <property type="project" value="TreeGrafter"/>
</dbReference>
<keyword evidence="2" id="KW-1003">Cell membrane</keyword>
<protein>
    <submittedName>
        <fullName evidence="9">Integral membrane protein MviN</fullName>
    </submittedName>
</protein>